<keyword evidence="2" id="KW-1185">Reference proteome</keyword>
<dbReference type="AlphaFoldDB" id="A0A2H3DSE3"/>
<feature type="non-terminal residue" evidence="1">
    <location>
        <position position="100"/>
    </location>
</feature>
<dbReference type="EMBL" id="KZ293660">
    <property type="protein sequence ID" value="PBK92027.1"/>
    <property type="molecule type" value="Genomic_DNA"/>
</dbReference>
<dbReference type="OrthoDB" id="3247294at2759"/>
<organism evidence="1 2">
    <name type="scientific">Armillaria gallica</name>
    <name type="common">Bulbous honey fungus</name>
    <name type="synonym">Armillaria bulbosa</name>
    <dbReference type="NCBI Taxonomy" id="47427"/>
    <lineage>
        <taxon>Eukaryota</taxon>
        <taxon>Fungi</taxon>
        <taxon>Dikarya</taxon>
        <taxon>Basidiomycota</taxon>
        <taxon>Agaricomycotina</taxon>
        <taxon>Agaricomycetes</taxon>
        <taxon>Agaricomycetidae</taxon>
        <taxon>Agaricales</taxon>
        <taxon>Marasmiineae</taxon>
        <taxon>Physalacriaceae</taxon>
        <taxon>Armillaria</taxon>
    </lineage>
</organism>
<feature type="non-terminal residue" evidence="1">
    <location>
        <position position="1"/>
    </location>
</feature>
<gene>
    <name evidence="1" type="ORF">ARMGADRAFT_855271</name>
</gene>
<evidence type="ECO:0000313" key="1">
    <source>
        <dbReference type="EMBL" id="PBK92027.1"/>
    </source>
</evidence>
<evidence type="ECO:0000313" key="2">
    <source>
        <dbReference type="Proteomes" id="UP000217790"/>
    </source>
</evidence>
<accession>A0A2H3DSE3</accession>
<dbReference type="STRING" id="47427.A0A2H3DSE3"/>
<protein>
    <submittedName>
        <fullName evidence="1">Uncharacterized protein</fullName>
    </submittedName>
</protein>
<name>A0A2H3DSE3_ARMGA</name>
<dbReference type="Proteomes" id="UP000217790">
    <property type="component" value="Unassembled WGS sequence"/>
</dbReference>
<sequence>PLSMIAYLRVYWLEEKVKKYWSAIYHQEWTILEECDTNMLVEAWHHLLKGHFAEGKRNQCLDHLIHVLVVVAMRHFIYWHQRQALGLDGLNLEAQAWKDV</sequence>
<dbReference type="InParanoid" id="A0A2H3DSE3"/>
<proteinExistence type="predicted"/>
<reference evidence="2" key="1">
    <citation type="journal article" date="2017" name="Nat. Ecol. Evol.">
        <title>Genome expansion and lineage-specific genetic innovations in the forest pathogenic fungi Armillaria.</title>
        <authorList>
            <person name="Sipos G."/>
            <person name="Prasanna A.N."/>
            <person name="Walter M.C."/>
            <person name="O'Connor E."/>
            <person name="Balint B."/>
            <person name="Krizsan K."/>
            <person name="Kiss B."/>
            <person name="Hess J."/>
            <person name="Varga T."/>
            <person name="Slot J."/>
            <person name="Riley R."/>
            <person name="Boka B."/>
            <person name="Rigling D."/>
            <person name="Barry K."/>
            <person name="Lee J."/>
            <person name="Mihaltcheva S."/>
            <person name="LaButti K."/>
            <person name="Lipzen A."/>
            <person name="Waldron R."/>
            <person name="Moloney N.M."/>
            <person name="Sperisen C."/>
            <person name="Kredics L."/>
            <person name="Vagvoelgyi C."/>
            <person name="Patrignani A."/>
            <person name="Fitzpatrick D."/>
            <person name="Nagy I."/>
            <person name="Doyle S."/>
            <person name="Anderson J.B."/>
            <person name="Grigoriev I.V."/>
            <person name="Gueldener U."/>
            <person name="Muensterkoetter M."/>
            <person name="Nagy L.G."/>
        </authorList>
    </citation>
    <scope>NUCLEOTIDE SEQUENCE [LARGE SCALE GENOMIC DNA]</scope>
    <source>
        <strain evidence="2">Ar21-2</strain>
    </source>
</reference>